<evidence type="ECO:0000313" key="3">
    <source>
        <dbReference type="WBParaSite" id="GPUH_0001176601-mRNA-1"/>
    </source>
</evidence>
<protein>
    <submittedName>
        <fullName evidence="3">DUF1995 domain-containing protein</fullName>
    </submittedName>
</protein>
<dbReference type="EMBL" id="UYRT01078780">
    <property type="protein sequence ID" value="VDN19199.1"/>
    <property type="molecule type" value="Genomic_DNA"/>
</dbReference>
<dbReference type="Proteomes" id="UP000271098">
    <property type="component" value="Unassembled WGS sequence"/>
</dbReference>
<proteinExistence type="predicted"/>
<evidence type="ECO:0000313" key="2">
    <source>
        <dbReference type="Proteomes" id="UP000271098"/>
    </source>
</evidence>
<dbReference type="WBParaSite" id="GPUH_0001176601-mRNA-1">
    <property type="protein sequence ID" value="GPUH_0001176601-mRNA-1"/>
    <property type="gene ID" value="GPUH_0001176601"/>
</dbReference>
<keyword evidence="2" id="KW-1185">Reference proteome</keyword>
<gene>
    <name evidence="1" type="ORF">GPUH_LOCUS11752</name>
</gene>
<sequence length="147" mass="16638">MPMYSGYRGIFAQRDAFVKATEKVRTEVNRTRGATKERVAVFGGARACTLSKVLVESEHVAIKTSGKQLLFSSWSELISSPWEMDPFTGIGIFLLDVDVKEQDVEEIVAELQKRPDVQAVIMVPPFEKGHEQALQKMKEWFMAMKVK</sequence>
<accession>A0A183DSR1</accession>
<organism evidence="3">
    <name type="scientific">Gongylonema pulchrum</name>
    <dbReference type="NCBI Taxonomy" id="637853"/>
    <lineage>
        <taxon>Eukaryota</taxon>
        <taxon>Metazoa</taxon>
        <taxon>Ecdysozoa</taxon>
        <taxon>Nematoda</taxon>
        <taxon>Chromadorea</taxon>
        <taxon>Rhabditida</taxon>
        <taxon>Spirurina</taxon>
        <taxon>Spiruromorpha</taxon>
        <taxon>Spiruroidea</taxon>
        <taxon>Gongylonematidae</taxon>
        <taxon>Gongylonema</taxon>
    </lineage>
</organism>
<evidence type="ECO:0000313" key="1">
    <source>
        <dbReference type="EMBL" id="VDN19199.1"/>
    </source>
</evidence>
<name>A0A183DSR1_9BILA</name>
<dbReference type="AlphaFoldDB" id="A0A183DSR1"/>
<reference evidence="3" key="1">
    <citation type="submission" date="2016-06" db="UniProtKB">
        <authorList>
            <consortium name="WormBaseParasite"/>
        </authorList>
    </citation>
    <scope>IDENTIFICATION</scope>
</reference>
<reference evidence="1 2" key="2">
    <citation type="submission" date="2018-11" db="EMBL/GenBank/DDBJ databases">
        <authorList>
            <consortium name="Pathogen Informatics"/>
        </authorList>
    </citation>
    <scope>NUCLEOTIDE SEQUENCE [LARGE SCALE GENOMIC DNA]</scope>
</reference>